<dbReference type="SUPFAM" id="SSF53335">
    <property type="entry name" value="S-adenosyl-L-methionine-dependent methyltransferases"/>
    <property type="match status" value="1"/>
</dbReference>
<keyword evidence="8" id="KW-1185">Reference proteome</keyword>
<gene>
    <name evidence="7" type="ORF">N7492_000331</name>
</gene>
<evidence type="ECO:0000256" key="2">
    <source>
        <dbReference type="ARBA" id="ARBA00022679"/>
    </source>
</evidence>
<protein>
    <submittedName>
        <fullName evidence="7">O-methyltransferase</fullName>
    </submittedName>
</protein>
<sequence>MTSPAALATLQRLSTAAQGYEQNEAGAREALIEHSRALIADLEIPSEFLQRTFWAEPASSAIIRLGMDIKLFQHLRDAGDAGITPAALAAKTGVDTLLLQRLVRHLVSMHVVQFRNGAFHATKLAETLAAENYEHSIYNCYDVARPSFNLWPQHFRETGYKAPTPGGTDGPFQAAHKTNLPLWEWFDATPPQTLYFNSFMSAYRAGKPMWFAPGFYPVAERLIEGFDASNSDVLLVDVGGGRGHDLAAFTAHLGTSPGRHILQDREPVIASVKESGQKLDFEVQSHDFFTPQPVQSARAYFTHSICHDWSDEDSIRIMKNLVPALKPGYSRVLLNEIVINEEKPTLAGTSMDMMMLAHLGVRERTEGDWKNLLEQAGLKIVKIYTYPGVAESLIEAELA</sequence>
<feature type="domain" description="O-methyltransferase C-terminal" evidence="5">
    <location>
        <begin position="220"/>
        <end position="378"/>
    </location>
</feature>
<feature type="domain" description="O-methyltransferase dimerisation" evidence="6">
    <location>
        <begin position="60"/>
        <end position="129"/>
    </location>
</feature>
<dbReference type="PROSITE" id="PS51683">
    <property type="entry name" value="SAM_OMT_II"/>
    <property type="match status" value="1"/>
</dbReference>
<evidence type="ECO:0000256" key="1">
    <source>
        <dbReference type="ARBA" id="ARBA00022603"/>
    </source>
</evidence>
<evidence type="ECO:0000313" key="8">
    <source>
        <dbReference type="Proteomes" id="UP001146351"/>
    </source>
</evidence>
<dbReference type="InterPro" id="IPR036390">
    <property type="entry name" value="WH_DNA-bd_sf"/>
</dbReference>
<dbReference type="Proteomes" id="UP001146351">
    <property type="component" value="Unassembled WGS sequence"/>
</dbReference>
<dbReference type="Gene3D" id="1.10.10.10">
    <property type="entry name" value="Winged helix-like DNA-binding domain superfamily/Winged helix DNA-binding domain"/>
    <property type="match status" value="1"/>
</dbReference>
<dbReference type="GO" id="GO:0046983">
    <property type="term" value="F:protein dimerization activity"/>
    <property type="evidence" value="ECO:0007669"/>
    <property type="project" value="InterPro"/>
</dbReference>
<proteinExistence type="predicted"/>
<dbReference type="InterPro" id="IPR029063">
    <property type="entry name" value="SAM-dependent_MTases_sf"/>
</dbReference>
<dbReference type="GO" id="GO:0044550">
    <property type="term" value="P:secondary metabolite biosynthetic process"/>
    <property type="evidence" value="ECO:0007669"/>
    <property type="project" value="UniProtKB-ARBA"/>
</dbReference>
<dbReference type="Pfam" id="PF00891">
    <property type="entry name" value="Methyltransf_2"/>
    <property type="match status" value="1"/>
</dbReference>
<reference evidence="7" key="2">
    <citation type="journal article" date="2023" name="IMA Fungus">
        <title>Comparative genomic study of the Penicillium genus elucidates a diverse pangenome and 15 lateral gene transfer events.</title>
        <authorList>
            <person name="Petersen C."/>
            <person name="Sorensen T."/>
            <person name="Nielsen M.R."/>
            <person name="Sondergaard T.E."/>
            <person name="Sorensen J.L."/>
            <person name="Fitzpatrick D.A."/>
            <person name="Frisvad J.C."/>
            <person name="Nielsen K.L."/>
        </authorList>
    </citation>
    <scope>NUCLEOTIDE SEQUENCE</scope>
    <source>
        <strain evidence="7">IBT 21917</strain>
    </source>
</reference>
<name>A0A9W9ITB3_9EURO</name>
<dbReference type="SUPFAM" id="SSF46785">
    <property type="entry name" value="Winged helix' DNA-binding domain"/>
    <property type="match status" value="1"/>
</dbReference>
<dbReference type="GO" id="GO:0032259">
    <property type="term" value="P:methylation"/>
    <property type="evidence" value="ECO:0007669"/>
    <property type="project" value="UniProtKB-KW"/>
</dbReference>
<dbReference type="Gene3D" id="3.40.50.150">
    <property type="entry name" value="Vaccinia Virus protein VP39"/>
    <property type="match status" value="1"/>
</dbReference>
<dbReference type="InterPro" id="IPR016461">
    <property type="entry name" value="COMT-like"/>
</dbReference>
<dbReference type="OrthoDB" id="1535081at2759"/>
<dbReference type="Pfam" id="PF08100">
    <property type="entry name" value="Dimerisation"/>
    <property type="match status" value="1"/>
</dbReference>
<dbReference type="InterPro" id="IPR036388">
    <property type="entry name" value="WH-like_DNA-bd_sf"/>
</dbReference>
<organism evidence="7 8">
    <name type="scientific">Penicillium capsulatum</name>
    <dbReference type="NCBI Taxonomy" id="69766"/>
    <lineage>
        <taxon>Eukaryota</taxon>
        <taxon>Fungi</taxon>
        <taxon>Dikarya</taxon>
        <taxon>Ascomycota</taxon>
        <taxon>Pezizomycotina</taxon>
        <taxon>Eurotiomycetes</taxon>
        <taxon>Eurotiomycetidae</taxon>
        <taxon>Eurotiales</taxon>
        <taxon>Aspergillaceae</taxon>
        <taxon>Penicillium</taxon>
    </lineage>
</organism>
<evidence type="ECO:0000313" key="7">
    <source>
        <dbReference type="EMBL" id="KAJ5182715.1"/>
    </source>
</evidence>
<accession>A0A9W9ITB3</accession>
<dbReference type="GO" id="GO:0008171">
    <property type="term" value="F:O-methyltransferase activity"/>
    <property type="evidence" value="ECO:0007669"/>
    <property type="project" value="InterPro"/>
</dbReference>
<keyword evidence="3" id="KW-0949">S-adenosyl-L-methionine</keyword>
<dbReference type="EMBL" id="JAPQKO010000001">
    <property type="protein sequence ID" value="KAJ5182715.1"/>
    <property type="molecule type" value="Genomic_DNA"/>
</dbReference>
<dbReference type="InterPro" id="IPR012967">
    <property type="entry name" value="COMT_dimerisation"/>
</dbReference>
<evidence type="ECO:0000259" key="6">
    <source>
        <dbReference type="Pfam" id="PF08100"/>
    </source>
</evidence>
<reference evidence="7" key="1">
    <citation type="submission" date="2022-11" db="EMBL/GenBank/DDBJ databases">
        <authorList>
            <person name="Petersen C."/>
        </authorList>
    </citation>
    <scope>NUCLEOTIDE SEQUENCE</scope>
    <source>
        <strain evidence="7">IBT 21917</strain>
    </source>
</reference>
<evidence type="ECO:0000256" key="3">
    <source>
        <dbReference type="ARBA" id="ARBA00022691"/>
    </source>
</evidence>
<keyword evidence="2" id="KW-0808">Transferase</keyword>
<dbReference type="PANTHER" id="PTHR43712:SF1">
    <property type="entry name" value="HYPOTHETICAL O-METHYLTRANSFERASE (EUROFUNG)-RELATED"/>
    <property type="match status" value="1"/>
</dbReference>
<dbReference type="InterPro" id="IPR001077">
    <property type="entry name" value="COMT_C"/>
</dbReference>
<feature type="active site" description="Proton acceptor" evidence="4">
    <location>
        <position position="307"/>
    </location>
</feature>
<keyword evidence="1" id="KW-0489">Methyltransferase</keyword>
<evidence type="ECO:0000256" key="4">
    <source>
        <dbReference type="PIRSR" id="PIRSR005739-1"/>
    </source>
</evidence>
<comment type="caution">
    <text evidence="7">The sequence shown here is derived from an EMBL/GenBank/DDBJ whole genome shotgun (WGS) entry which is preliminary data.</text>
</comment>
<evidence type="ECO:0000259" key="5">
    <source>
        <dbReference type="Pfam" id="PF00891"/>
    </source>
</evidence>
<dbReference type="AlphaFoldDB" id="A0A9W9ITB3"/>
<dbReference type="PANTHER" id="PTHR43712">
    <property type="entry name" value="PUTATIVE (AFU_ORTHOLOGUE AFUA_4G14580)-RELATED"/>
    <property type="match status" value="1"/>
</dbReference>
<dbReference type="PIRSF" id="PIRSF005739">
    <property type="entry name" value="O-mtase"/>
    <property type="match status" value="1"/>
</dbReference>